<feature type="domain" description="RRM" evidence="4">
    <location>
        <begin position="102"/>
        <end position="179"/>
    </location>
</feature>
<dbReference type="SUPFAM" id="SSF54928">
    <property type="entry name" value="RNA-binding domain, RBD"/>
    <property type="match status" value="2"/>
</dbReference>
<proteinExistence type="predicted"/>
<reference evidence="5 6" key="1">
    <citation type="submission" date="2024-03" db="EMBL/GenBank/DDBJ databases">
        <title>WGS assembly of Saponaria officinalis var. Norfolk2.</title>
        <authorList>
            <person name="Jenkins J."/>
            <person name="Shu S."/>
            <person name="Grimwood J."/>
            <person name="Barry K."/>
            <person name="Goodstein D."/>
            <person name="Schmutz J."/>
            <person name="Leebens-Mack J."/>
            <person name="Osbourn A."/>
        </authorList>
    </citation>
    <scope>NUCLEOTIDE SEQUENCE [LARGE SCALE GENOMIC DNA]</scope>
    <source>
        <strain evidence="6">cv. Norfolk2</strain>
        <strain evidence="5">JIC</strain>
        <tissue evidence="5">Leaf</tissue>
    </source>
</reference>
<dbReference type="SMART" id="SM00360">
    <property type="entry name" value="RRM"/>
    <property type="match status" value="2"/>
</dbReference>
<dbReference type="GO" id="GO:0006417">
    <property type="term" value="P:regulation of translation"/>
    <property type="evidence" value="ECO:0007669"/>
    <property type="project" value="TreeGrafter"/>
</dbReference>
<gene>
    <name evidence="5" type="ORF">RND81_06G143500</name>
</gene>
<evidence type="ECO:0000259" key="4">
    <source>
        <dbReference type="PROSITE" id="PS50102"/>
    </source>
</evidence>
<dbReference type="InterPro" id="IPR035979">
    <property type="entry name" value="RBD_domain_sf"/>
</dbReference>
<evidence type="ECO:0000256" key="1">
    <source>
        <dbReference type="ARBA" id="ARBA00022737"/>
    </source>
</evidence>
<protein>
    <recommendedName>
        <fullName evidence="4">RRM domain-containing protein</fullName>
    </recommendedName>
</protein>
<keyword evidence="2 3" id="KW-0694">RNA-binding</keyword>
<keyword evidence="6" id="KW-1185">Reference proteome</keyword>
<dbReference type="InterPro" id="IPR012677">
    <property type="entry name" value="Nucleotide-bd_a/b_plait_sf"/>
</dbReference>
<comment type="caution">
    <text evidence="5">The sequence shown here is derived from an EMBL/GenBank/DDBJ whole genome shotgun (WGS) entry which is preliminary data.</text>
</comment>
<dbReference type="EMBL" id="JBDFQZ010000006">
    <property type="protein sequence ID" value="KAK9715097.1"/>
    <property type="molecule type" value="Genomic_DNA"/>
</dbReference>
<dbReference type="Gene3D" id="3.30.70.330">
    <property type="match status" value="2"/>
</dbReference>
<evidence type="ECO:0000313" key="6">
    <source>
        <dbReference type="Proteomes" id="UP001443914"/>
    </source>
</evidence>
<dbReference type="GO" id="GO:0003729">
    <property type="term" value="F:mRNA binding"/>
    <property type="evidence" value="ECO:0007669"/>
    <property type="project" value="TreeGrafter"/>
</dbReference>
<dbReference type="CDD" id="cd12330">
    <property type="entry name" value="RRM2_Hrp1p"/>
    <property type="match status" value="1"/>
</dbReference>
<dbReference type="FunFam" id="3.30.70.330:FF:000102">
    <property type="entry name" value="Heterogeneous nuclear ribonucleoprotein 1"/>
    <property type="match status" value="1"/>
</dbReference>
<dbReference type="CDD" id="cd12325">
    <property type="entry name" value="RRM1_hnRNPA_hnRNPD_like"/>
    <property type="match status" value="1"/>
</dbReference>
<dbReference type="PANTHER" id="PTHR48032">
    <property type="entry name" value="RNA-BINDING PROTEIN MUSASHI HOMOLOG RBP6"/>
    <property type="match status" value="1"/>
</dbReference>
<name>A0AAW1KBE5_SAPOF</name>
<sequence length="450" mass="48678">MEPGKLFVGGISWDTNEDRLREYFQTFGEVVEAVIMKDRATGRARGFGFVIYADPAVAERVVRQKHMIDGRTVEAKKAVPRDDQHMVGRNHSSPIASPVRTKKIFVGGLASTVTEGDFKRYFDQFGNITDVVVMYDHNTQRPRGFGFITFDSEEAVERALINNFHELHGKKVEVKRAVPKELSPGPSRSPLGVGSGGLSRVNSFLNGYVQGYNSSPIGVKIDERHNSPMSFARNGFPAFSPSGYGPALNYEQRMSPNFVEPANLFPKLSFEQGLSVLHDSNVNRQHNNSGAEFDGISRGSGSTLGSSWSLWGNGSISGSTFSGNTGSLGFRAPDIEADSFKHTEALWNSSPISIQPNGRSSASNYGREEANIGGSRVGLYGRDLGGRIPAQSSFASLGVFDDKFDDLGVGGNEQPWLLSSLGMKGSTSFEVGLGNAGSDVSLNNPAALCW</sequence>
<evidence type="ECO:0000256" key="3">
    <source>
        <dbReference type="PROSITE-ProRule" id="PRU00176"/>
    </source>
</evidence>
<dbReference type="PANTHER" id="PTHR48032:SF1">
    <property type="entry name" value="RNA-BINDING (RRM_RBD_RNP MOTIFS) FAMILY PROTEIN"/>
    <property type="match status" value="1"/>
</dbReference>
<dbReference type="EMBL" id="JBDFQZ010000006">
    <property type="protein sequence ID" value="KAK9715096.1"/>
    <property type="molecule type" value="Genomic_DNA"/>
</dbReference>
<dbReference type="AlphaFoldDB" id="A0AAW1KBE5"/>
<evidence type="ECO:0000256" key="2">
    <source>
        <dbReference type="ARBA" id="ARBA00022884"/>
    </source>
</evidence>
<accession>A0AAW1KBE5</accession>
<organism evidence="5 6">
    <name type="scientific">Saponaria officinalis</name>
    <name type="common">Common soapwort</name>
    <name type="synonym">Lychnis saponaria</name>
    <dbReference type="NCBI Taxonomy" id="3572"/>
    <lineage>
        <taxon>Eukaryota</taxon>
        <taxon>Viridiplantae</taxon>
        <taxon>Streptophyta</taxon>
        <taxon>Embryophyta</taxon>
        <taxon>Tracheophyta</taxon>
        <taxon>Spermatophyta</taxon>
        <taxon>Magnoliopsida</taxon>
        <taxon>eudicotyledons</taxon>
        <taxon>Gunneridae</taxon>
        <taxon>Pentapetalae</taxon>
        <taxon>Caryophyllales</taxon>
        <taxon>Caryophyllaceae</taxon>
        <taxon>Caryophylleae</taxon>
        <taxon>Saponaria</taxon>
    </lineage>
</organism>
<feature type="domain" description="RRM" evidence="4">
    <location>
        <begin position="4"/>
        <end position="80"/>
    </location>
</feature>
<dbReference type="PROSITE" id="PS50102">
    <property type="entry name" value="RRM"/>
    <property type="match status" value="2"/>
</dbReference>
<evidence type="ECO:0000313" key="5">
    <source>
        <dbReference type="EMBL" id="KAK9715097.1"/>
    </source>
</evidence>
<keyword evidence="1" id="KW-0677">Repeat</keyword>
<dbReference type="Proteomes" id="UP001443914">
    <property type="component" value="Unassembled WGS sequence"/>
</dbReference>
<dbReference type="InterPro" id="IPR000504">
    <property type="entry name" value="RRM_dom"/>
</dbReference>
<dbReference type="Pfam" id="PF00076">
    <property type="entry name" value="RRM_1"/>
    <property type="match status" value="2"/>
</dbReference>
<dbReference type="FunFam" id="3.30.70.330:FF:000051">
    <property type="entry name" value="Heterogeneous nuclear ribonucleoprotein 1"/>
    <property type="match status" value="1"/>
</dbReference>